<feature type="region of interest" description="Disordered" evidence="1">
    <location>
        <begin position="1309"/>
        <end position="1351"/>
    </location>
</feature>
<dbReference type="Gramene" id="GBG82523">
    <property type="protein sequence ID" value="GBG82523"/>
    <property type="gene ID" value="CBR_g34900"/>
</dbReference>
<dbReference type="EMBL" id="BFEA01000409">
    <property type="protein sequence ID" value="GBG82523.1"/>
    <property type="molecule type" value="Genomic_DNA"/>
</dbReference>
<keyword evidence="4" id="KW-1185">Reference proteome</keyword>
<feature type="compositionally biased region" description="Polar residues" evidence="1">
    <location>
        <begin position="1316"/>
        <end position="1330"/>
    </location>
</feature>
<dbReference type="OrthoDB" id="2274644at2759"/>
<dbReference type="InterPro" id="IPR043519">
    <property type="entry name" value="NT_sf"/>
</dbReference>
<dbReference type="STRING" id="69332.A0A388LJU8"/>
<evidence type="ECO:0000256" key="1">
    <source>
        <dbReference type="SAM" id="MobiDB-lite"/>
    </source>
</evidence>
<accession>A0A388LJU8</accession>
<feature type="region of interest" description="Disordered" evidence="1">
    <location>
        <begin position="1376"/>
        <end position="1431"/>
    </location>
</feature>
<feature type="compositionally biased region" description="Basic and acidic residues" evidence="1">
    <location>
        <begin position="1534"/>
        <end position="1551"/>
    </location>
</feature>
<dbReference type="GO" id="GO:0031123">
    <property type="term" value="P:RNA 3'-end processing"/>
    <property type="evidence" value="ECO:0007669"/>
    <property type="project" value="TreeGrafter"/>
</dbReference>
<feature type="compositionally biased region" description="Basic and acidic residues" evidence="1">
    <location>
        <begin position="1648"/>
        <end position="1657"/>
    </location>
</feature>
<feature type="compositionally biased region" description="Polar residues" evidence="1">
    <location>
        <begin position="1486"/>
        <end position="1509"/>
    </location>
</feature>
<feature type="compositionally biased region" description="Low complexity" evidence="1">
    <location>
        <begin position="1585"/>
        <end position="1597"/>
    </location>
</feature>
<feature type="compositionally biased region" description="Basic residues" evidence="1">
    <location>
        <begin position="1704"/>
        <end position="1714"/>
    </location>
</feature>
<feature type="region of interest" description="Disordered" evidence="1">
    <location>
        <begin position="1633"/>
        <end position="1714"/>
    </location>
</feature>
<name>A0A388LJU8_CHABU</name>
<sequence length="1714" mass="187657">MRLSSRDESMATAQVRDCPQASQRDYHMHANYIANAFCHRDVLLGGKAAAPAGSQKDFRTPEGQDQYPQDSSCILAMEISRLLSEVHPKALRRVIGLLSLWQTKENNYGGPEKGVLNFMRHVEALAHSEEETAGFLSQLLQHVTDQKSSSLRSLKNLSMLLGLMVGTEGGCILSRWIEGLLSSPAAPMSLKQGVCSVMQMMLQQQPSVDWAPVKEGKPYGVNGRVLPSESNVVLQHQRDDSNAPQTVLDMFANAVPALVQIVKGYSSWGKKDRAQSNLGITAVEVVLMITLNLLDDEGTVLESDGGRSTGEQRSPDDFNFRGVWDEDLGWTFTDQSEVNKDELAEASEVFADGTSDNAIRECSNDAGECHSGNLCGRSIVWRDLDHLIDMVREICQWNDSRGRDLYSKGLEEVLGQLETIAKARDEMASMAGEEELKPLVNMMTNIWKCYGPLLVPSQFCGSPSWCMRMLMRLLSQLEVLGGRFRENSGLTEEMRSNSQTCVLTQLALVLGSAKPKYIAKLLSGPITSKLYATLIKQLMVADERVSDLASSLLHALLCDWELAAGKAEEGVDAVIAALALMEVVPKGVMQLLYVYFKQQPQSQQLQALFSLGDHGSAKRRNALAVIGVLRARCLQNASDSAEISGLSHSMSTIFQQWAGDEELQTCWANAGNMCFPVDDGKGGKTRQADCAEPVSGRALEVAKLKKNEIIELLHASSSFGVGLLNRMLSDVCLRLQPKAEDYARRQAVLHMVNVLITEMDVCEGGVVVPFGSFESNIFTPDGDLDLSLEIQSRKWQTGGFTKSEKVKMLRVIMRALVRSGNRIIDFIPRARVPLISFVERRNNVKCDLSVDNGDALFKSTVMRWICEIDHRCRELIFLVKCWARSHCINDPKMGTLNSYALSQLVIFHLQTCCPPIMPPLSAILGDAGPQLFAGSWSDREQALTSCYNRVQELMNSAFGKDNHSTLADLFSSFFAQFSAVEDLWKSGLCASTYLGTWGDRTSLGSSWSGKQYVMQVEDPFDRSENCARTVQGSLFVRVRNAFRSTSDALSSHFRSVQRAGSDSACMRSGISELQTMLFSPRIPPEQIAKPMWPVTVTQVWQPSFREMPPVWQPSLREMPIQTTMVKTTMVNSRKGMPWQDGVAGKMGGRVQFCKVEQKYIKKDQPSECVQNLSSARTEGMLQGAQGEQKYTKKEQPSECLQTVSGRMEGMFQGAQGAQPFHQDDFPKLERIVKKGAVVDVEKGPASRTRGNVEQKKVAEASAAGAKGRPARQPSASKSLMNGPDGVNCVVEGIRTLELDHKCRSKQIGEGRGVVPQSVQQREAVQRTSMEGSGDPAIDHKSREKQVGEVRGGSQLRQLQEAAQTMNADVCFNRSQQGNGDARGACAGSSDGVAEDSKGKKKPKKSDRRRLRRTQGSLYAPGDEEECSSVRETGSSCAQKDAGFMSSIEKPHGLQLGNPAVHTRHPEDERDTSGAETSNAWDLDVSGTPTGSCRQQHCQSTNDGSNTSLAPPTAPGMVSKASGSRITGAAVPARIPEKEMLRDRAGKGEYHQLRQGQEQNAQTNRLSDPPEKRGRGEGASIPTMQGPPGVDQQQGQGVSLASEWKTLPTHQLLPCSTSSNHTSLRQIGASSAQLLQAQADGGPEVHASTPDRKCKKELATTSMDGQIRDRGSTRVSASFSRKPGTSEANRPHGHGGSSGMESSKRRQRSRVKAAA</sequence>
<comment type="caution">
    <text evidence="3">The sequence shown here is derived from an EMBL/GenBank/DDBJ whole genome shotgun (WGS) entry which is preliminary data.</text>
</comment>
<evidence type="ECO:0000313" key="4">
    <source>
        <dbReference type="Proteomes" id="UP000265515"/>
    </source>
</evidence>
<proteinExistence type="predicted"/>
<evidence type="ECO:0000259" key="2">
    <source>
        <dbReference type="Pfam" id="PF22600"/>
    </source>
</evidence>
<protein>
    <recommendedName>
        <fullName evidence="2">Poly(A) RNA polymerase mitochondrial-like central palm domain-containing protein</fullName>
    </recommendedName>
</protein>
<feature type="region of interest" description="Disordered" evidence="1">
    <location>
        <begin position="1"/>
        <end position="20"/>
    </location>
</feature>
<evidence type="ECO:0000313" key="3">
    <source>
        <dbReference type="EMBL" id="GBG82523.1"/>
    </source>
</evidence>
<feature type="region of interest" description="Disordered" evidence="1">
    <location>
        <begin position="1448"/>
        <end position="1602"/>
    </location>
</feature>
<dbReference type="CDD" id="cd05402">
    <property type="entry name" value="NT_PAP_TUTase"/>
    <property type="match status" value="1"/>
</dbReference>
<feature type="compositionally biased region" description="Polar residues" evidence="1">
    <location>
        <begin position="1553"/>
        <end position="1565"/>
    </location>
</feature>
<feature type="domain" description="Poly(A) RNA polymerase mitochondrial-like central palm" evidence="2">
    <location>
        <begin position="724"/>
        <end position="863"/>
    </location>
</feature>
<feature type="compositionally biased region" description="Basic and acidic residues" evidence="1">
    <location>
        <begin position="1242"/>
        <end position="1258"/>
    </location>
</feature>
<dbReference type="GO" id="GO:0016779">
    <property type="term" value="F:nucleotidyltransferase activity"/>
    <property type="evidence" value="ECO:0007669"/>
    <property type="project" value="TreeGrafter"/>
</dbReference>
<dbReference type="SUPFAM" id="SSF81631">
    <property type="entry name" value="PAP/OAS1 substrate-binding domain"/>
    <property type="match status" value="1"/>
</dbReference>
<dbReference type="Gene3D" id="1.10.1410.10">
    <property type="match status" value="1"/>
</dbReference>
<reference evidence="3 4" key="1">
    <citation type="journal article" date="2018" name="Cell">
        <title>The Chara Genome: Secondary Complexity and Implications for Plant Terrestrialization.</title>
        <authorList>
            <person name="Nishiyama T."/>
            <person name="Sakayama H."/>
            <person name="Vries J.D."/>
            <person name="Buschmann H."/>
            <person name="Saint-Marcoux D."/>
            <person name="Ullrich K.K."/>
            <person name="Haas F.B."/>
            <person name="Vanderstraeten L."/>
            <person name="Becker D."/>
            <person name="Lang D."/>
            <person name="Vosolsobe S."/>
            <person name="Rombauts S."/>
            <person name="Wilhelmsson P.K.I."/>
            <person name="Janitza P."/>
            <person name="Kern R."/>
            <person name="Heyl A."/>
            <person name="Rumpler F."/>
            <person name="Villalobos L.I.A.C."/>
            <person name="Clay J.M."/>
            <person name="Skokan R."/>
            <person name="Toyoda A."/>
            <person name="Suzuki Y."/>
            <person name="Kagoshima H."/>
            <person name="Schijlen E."/>
            <person name="Tajeshwar N."/>
            <person name="Catarino B."/>
            <person name="Hetherington A.J."/>
            <person name="Saltykova A."/>
            <person name="Bonnot C."/>
            <person name="Breuninger H."/>
            <person name="Symeonidi A."/>
            <person name="Radhakrishnan G.V."/>
            <person name="Van Nieuwerburgh F."/>
            <person name="Deforce D."/>
            <person name="Chang C."/>
            <person name="Karol K.G."/>
            <person name="Hedrich R."/>
            <person name="Ulvskov P."/>
            <person name="Glockner G."/>
            <person name="Delwiche C.F."/>
            <person name="Petrasek J."/>
            <person name="Van de Peer Y."/>
            <person name="Friml J."/>
            <person name="Beilby M."/>
            <person name="Dolan L."/>
            <person name="Kohara Y."/>
            <person name="Sugano S."/>
            <person name="Fujiyama A."/>
            <person name="Delaux P.-M."/>
            <person name="Quint M."/>
            <person name="TheiBen G."/>
            <person name="Hagemann M."/>
            <person name="Harholt J."/>
            <person name="Dunand C."/>
            <person name="Zachgo S."/>
            <person name="Langdale J."/>
            <person name="Maumus F."/>
            <person name="Straeten D.V.D."/>
            <person name="Gould S.B."/>
            <person name="Rensing S.A."/>
        </authorList>
    </citation>
    <scope>NUCLEOTIDE SEQUENCE [LARGE SCALE GENOMIC DNA]</scope>
    <source>
        <strain evidence="3 4">S276</strain>
    </source>
</reference>
<dbReference type="Pfam" id="PF22600">
    <property type="entry name" value="MTPAP-like_central"/>
    <property type="match status" value="1"/>
</dbReference>
<feature type="compositionally biased region" description="Basic and acidic residues" evidence="1">
    <location>
        <begin position="1336"/>
        <end position="1347"/>
    </location>
</feature>
<feature type="region of interest" description="Disordered" evidence="1">
    <location>
        <begin position="1242"/>
        <end position="1280"/>
    </location>
</feature>
<dbReference type="PANTHER" id="PTHR12271:SF123">
    <property type="entry name" value="PROTEIN HESO1"/>
    <property type="match status" value="1"/>
</dbReference>
<dbReference type="SUPFAM" id="SSF81301">
    <property type="entry name" value="Nucleotidyltransferase"/>
    <property type="match status" value="1"/>
</dbReference>
<dbReference type="Gene3D" id="3.30.460.10">
    <property type="entry name" value="Beta Polymerase, domain 2"/>
    <property type="match status" value="1"/>
</dbReference>
<dbReference type="InterPro" id="IPR054708">
    <property type="entry name" value="MTPAP-like_central"/>
</dbReference>
<feature type="compositionally biased region" description="Basic residues" evidence="1">
    <location>
        <begin position="1398"/>
        <end position="1412"/>
    </location>
</feature>
<dbReference type="Proteomes" id="UP000265515">
    <property type="component" value="Unassembled WGS sequence"/>
</dbReference>
<organism evidence="3 4">
    <name type="scientific">Chara braunii</name>
    <name type="common">Braun's stonewort</name>
    <dbReference type="NCBI Taxonomy" id="69332"/>
    <lineage>
        <taxon>Eukaryota</taxon>
        <taxon>Viridiplantae</taxon>
        <taxon>Streptophyta</taxon>
        <taxon>Charophyceae</taxon>
        <taxon>Charales</taxon>
        <taxon>Characeae</taxon>
        <taxon>Chara</taxon>
    </lineage>
</organism>
<gene>
    <name evidence="3" type="ORF">CBR_g34900</name>
</gene>
<feature type="compositionally biased region" description="Basic and acidic residues" evidence="1">
    <location>
        <begin position="1463"/>
        <end position="1472"/>
    </location>
</feature>
<dbReference type="PANTHER" id="PTHR12271">
    <property type="entry name" value="POLY A POLYMERASE CID PAP -RELATED"/>
    <property type="match status" value="1"/>
</dbReference>